<dbReference type="InterPro" id="IPR004038">
    <property type="entry name" value="Ribosomal_eL8/eL30/eS12/Gad45"/>
</dbReference>
<dbReference type="OrthoDB" id="10249311at2759"/>
<dbReference type="InterPro" id="IPR029064">
    <property type="entry name" value="Ribosomal_eL30-like_sf"/>
</dbReference>
<dbReference type="GO" id="GO:0006412">
    <property type="term" value="P:translation"/>
    <property type="evidence" value="ECO:0007669"/>
    <property type="project" value="InterPro"/>
</dbReference>
<keyword evidence="3 4" id="KW-0687">Ribonucleoprotein</keyword>
<dbReference type="PRINTS" id="PR00972">
    <property type="entry name" value="RIBSOMALS12E"/>
</dbReference>
<organism evidence="6 7">
    <name type="scientific">Thelohanellus kitauei</name>
    <name type="common">Myxosporean</name>
    <dbReference type="NCBI Taxonomy" id="669202"/>
    <lineage>
        <taxon>Eukaryota</taxon>
        <taxon>Metazoa</taxon>
        <taxon>Cnidaria</taxon>
        <taxon>Myxozoa</taxon>
        <taxon>Myxosporea</taxon>
        <taxon>Bivalvulida</taxon>
        <taxon>Platysporina</taxon>
        <taxon>Myxobolidae</taxon>
        <taxon>Thelohanellus</taxon>
    </lineage>
</organism>
<comment type="similarity">
    <text evidence="1 4">Belongs to the eukaryotic ribosomal protein eS12 family.</text>
</comment>
<evidence type="ECO:0000256" key="2">
    <source>
        <dbReference type="ARBA" id="ARBA00022980"/>
    </source>
</evidence>
<dbReference type="OMA" id="RKAIVCF"/>
<accession>A0A0C2MIG9</accession>
<dbReference type="InterPro" id="IPR000530">
    <property type="entry name" value="Ribosomal_eS12"/>
</dbReference>
<keyword evidence="2 4" id="KW-0689">Ribosomal protein</keyword>
<name>A0A0C2MIG9_THEKT</name>
<reference evidence="6 7" key="1">
    <citation type="journal article" date="2014" name="Genome Biol. Evol.">
        <title>The genome of the myxosporean Thelohanellus kitauei shows adaptations to nutrient acquisition within its fish host.</title>
        <authorList>
            <person name="Yang Y."/>
            <person name="Xiong J."/>
            <person name="Zhou Z."/>
            <person name="Huo F."/>
            <person name="Miao W."/>
            <person name="Ran C."/>
            <person name="Liu Y."/>
            <person name="Zhang J."/>
            <person name="Feng J."/>
            <person name="Wang M."/>
            <person name="Wang M."/>
            <person name="Wang L."/>
            <person name="Yao B."/>
        </authorList>
    </citation>
    <scope>NUCLEOTIDE SEQUENCE [LARGE SCALE GENOMIC DNA]</scope>
    <source>
        <strain evidence="6">Wuqing</strain>
    </source>
</reference>
<gene>
    <name evidence="6" type="ORF">RF11_12871</name>
</gene>
<dbReference type="EMBL" id="JWZT01005339">
    <property type="protein sequence ID" value="KII61456.1"/>
    <property type="molecule type" value="Genomic_DNA"/>
</dbReference>
<dbReference type="Pfam" id="PF01248">
    <property type="entry name" value="Ribosomal_L7Ae"/>
    <property type="match status" value="1"/>
</dbReference>
<dbReference type="GO" id="GO:0003735">
    <property type="term" value="F:structural constituent of ribosome"/>
    <property type="evidence" value="ECO:0007669"/>
    <property type="project" value="InterPro"/>
</dbReference>
<keyword evidence="7" id="KW-1185">Reference proteome</keyword>
<dbReference type="Proteomes" id="UP000031668">
    <property type="component" value="Unassembled WGS sequence"/>
</dbReference>
<dbReference type="AlphaFoldDB" id="A0A0C2MIG9"/>
<evidence type="ECO:0000256" key="3">
    <source>
        <dbReference type="ARBA" id="ARBA00023274"/>
    </source>
</evidence>
<evidence type="ECO:0000256" key="4">
    <source>
        <dbReference type="RuleBase" id="RU000670"/>
    </source>
</evidence>
<dbReference type="SUPFAM" id="SSF55315">
    <property type="entry name" value="L30e-like"/>
    <property type="match status" value="1"/>
</dbReference>
<dbReference type="GO" id="GO:1990904">
    <property type="term" value="C:ribonucleoprotein complex"/>
    <property type="evidence" value="ECO:0007669"/>
    <property type="project" value="UniProtKB-KW"/>
</dbReference>
<evidence type="ECO:0000256" key="1">
    <source>
        <dbReference type="ARBA" id="ARBA00005824"/>
    </source>
</evidence>
<proteinExistence type="inferred from homology"/>
<dbReference type="PANTHER" id="PTHR11843">
    <property type="entry name" value="40S RIBOSOMAL PROTEIN S12"/>
    <property type="match status" value="1"/>
</dbReference>
<protein>
    <recommendedName>
        <fullName evidence="4">40S ribosomal protein S12</fullName>
    </recommendedName>
</protein>
<dbReference type="Gene3D" id="3.30.1330.30">
    <property type="match status" value="1"/>
</dbReference>
<feature type="domain" description="Ribosomal protein eL8/eL30/eS12/Gadd45" evidence="5">
    <location>
        <begin position="23"/>
        <end position="104"/>
    </location>
</feature>
<dbReference type="GO" id="GO:0005840">
    <property type="term" value="C:ribosome"/>
    <property type="evidence" value="ECO:0007669"/>
    <property type="project" value="UniProtKB-KW"/>
</dbReference>
<evidence type="ECO:0000313" key="7">
    <source>
        <dbReference type="Proteomes" id="UP000031668"/>
    </source>
</evidence>
<comment type="caution">
    <text evidence="6">The sequence shown here is derived from an EMBL/GenBank/DDBJ whole genome shotgun (WGS) entry which is preliminary data.</text>
</comment>
<sequence>MEEGSDPSKDLLKRLIISARFFDALSMGINESVRSLETRDAQLCVLAGDCDEANYVALVNGLAKENSVPLYKFPHGQKKLGEMLGLCKMDREGKPRKVIRCSCFVVRNKASDASVADMIKSLVSS</sequence>
<evidence type="ECO:0000259" key="5">
    <source>
        <dbReference type="Pfam" id="PF01248"/>
    </source>
</evidence>
<evidence type="ECO:0000313" key="6">
    <source>
        <dbReference type="EMBL" id="KII61456.1"/>
    </source>
</evidence>